<organism evidence="1">
    <name type="scientific">uncultured Synechococcales cyanobacterium</name>
    <dbReference type="NCBI Taxonomy" id="1936017"/>
    <lineage>
        <taxon>Bacteria</taxon>
        <taxon>Bacillati</taxon>
        <taxon>Cyanobacteriota</taxon>
        <taxon>Cyanophyceae</taxon>
        <taxon>Synechococcales</taxon>
        <taxon>environmental samples</taxon>
    </lineage>
</organism>
<proteinExistence type="predicted"/>
<protein>
    <submittedName>
        <fullName evidence="1">Uncharacterized protein</fullName>
    </submittedName>
</protein>
<dbReference type="EMBL" id="CADCWO010000212">
    <property type="protein sequence ID" value="CAA9587137.1"/>
    <property type="molecule type" value="Genomic_DNA"/>
</dbReference>
<dbReference type="AlphaFoldDB" id="A0A6J4VRL0"/>
<gene>
    <name evidence="1" type="ORF">AVDCRST_MAG81-4416</name>
</gene>
<reference evidence="1" key="1">
    <citation type="submission" date="2020-02" db="EMBL/GenBank/DDBJ databases">
        <authorList>
            <person name="Meier V. D."/>
        </authorList>
    </citation>
    <scope>NUCLEOTIDE SEQUENCE</scope>
    <source>
        <strain evidence="1">AVDCRST_MAG81</strain>
    </source>
</reference>
<evidence type="ECO:0000313" key="1">
    <source>
        <dbReference type="EMBL" id="CAA9587137.1"/>
    </source>
</evidence>
<sequence length="98" mass="10751">MKPSVLATAVMLTAISLLISNNSRLLSNQLQGSRSSSLAVLRPSNPPIKFPKPFLHKPAAQPNRQEFTRAPLNSQPLNIQKVPPSTTVEKLPKLFAIR</sequence>
<accession>A0A6J4VRL0</accession>
<name>A0A6J4VRL0_9CYAN</name>